<name>A0ABT4LPW0_9PROT</name>
<sequence>MLDKPLIRFLFPLSLLLLAACSAPRGNYVILLAEEDGTVGQASVSNAQGEATLVAANSVVEVPRQKAPKKARELKAETVAKLTAETEAAQPPKPLNFIFFFGFDSTELTGDSDVIFTRVLENIKTRETVDISLIGHTDSTGSIEYNRELGLKRADTLRQKLVDNGIPSSLIDIKSLGEDSPLAADEGLDQRALNRRVVMVLR</sequence>
<keyword evidence="5" id="KW-0732">Signal</keyword>
<keyword evidence="3" id="KW-0998">Cell outer membrane</keyword>
<dbReference type="InterPro" id="IPR050330">
    <property type="entry name" value="Bact_OuterMem_StrucFunc"/>
</dbReference>
<dbReference type="Proteomes" id="UP001069802">
    <property type="component" value="Unassembled WGS sequence"/>
</dbReference>
<dbReference type="InterPro" id="IPR006664">
    <property type="entry name" value="OMP_bac"/>
</dbReference>
<dbReference type="PRINTS" id="PR01021">
    <property type="entry name" value="OMPADOMAIN"/>
</dbReference>
<dbReference type="CDD" id="cd07185">
    <property type="entry name" value="OmpA_C-like"/>
    <property type="match status" value="1"/>
</dbReference>
<keyword evidence="8" id="KW-1185">Reference proteome</keyword>
<dbReference type="PANTHER" id="PTHR30329">
    <property type="entry name" value="STATOR ELEMENT OF FLAGELLAR MOTOR COMPLEX"/>
    <property type="match status" value="1"/>
</dbReference>
<evidence type="ECO:0000259" key="6">
    <source>
        <dbReference type="PROSITE" id="PS51123"/>
    </source>
</evidence>
<dbReference type="EMBL" id="JAPWGY010000005">
    <property type="protein sequence ID" value="MCZ4281982.1"/>
    <property type="molecule type" value="Genomic_DNA"/>
</dbReference>
<reference evidence="7" key="1">
    <citation type="submission" date="2022-12" db="EMBL/GenBank/DDBJ databases">
        <title>Bacterial isolates from different developmental stages of Nematostella vectensis.</title>
        <authorList>
            <person name="Fraune S."/>
        </authorList>
    </citation>
    <scope>NUCLEOTIDE SEQUENCE</scope>
    <source>
        <strain evidence="7">G21630-S1</strain>
    </source>
</reference>
<dbReference type="InterPro" id="IPR006665">
    <property type="entry name" value="OmpA-like"/>
</dbReference>
<evidence type="ECO:0000256" key="4">
    <source>
        <dbReference type="PROSITE-ProRule" id="PRU00473"/>
    </source>
</evidence>
<gene>
    <name evidence="7" type="ORF">O4H49_14415</name>
</gene>
<feature type="chain" id="PRO_5045526824" evidence="5">
    <location>
        <begin position="20"/>
        <end position="202"/>
    </location>
</feature>
<feature type="signal peptide" evidence="5">
    <location>
        <begin position="1"/>
        <end position="19"/>
    </location>
</feature>
<comment type="caution">
    <text evidence="7">The sequence shown here is derived from an EMBL/GenBank/DDBJ whole genome shotgun (WGS) entry which is preliminary data.</text>
</comment>
<evidence type="ECO:0000313" key="7">
    <source>
        <dbReference type="EMBL" id="MCZ4281982.1"/>
    </source>
</evidence>
<dbReference type="PROSITE" id="PS51123">
    <property type="entry name" value="OMPA_2"/>
    <property type="match status" value="1"/>
</dbReference>
<evidence type="ECO:0000256" key="3">
    <source>
        <dbReference type="ARBA" id="ARBA00023237"/>
    </source>
</evidence>
<evidence type="ECO:0000256" key="5">
    <source>
        <dbReference type="SAM" id="SignalP"/>
    </source>
</evidence>
<organism evidence="7 8">
    <name type="scientific">Kiloniella laminariae</name>
    <dbReference type="NCBI Taxonomy" id="454162"/>
    <lineage>
        <taxon>Bacteria</taxon>
        <taxon>Pseudomonadati</taxon>
        <taxon>Pseudomonadota</taxon>
        <taxon>Alphaproteobacteria</taxon>
        <taxon>Rhodospirillales</taxon>
        <taxon>Kiloniellaceae</taxon>
        <taxon>Kiloniella</taxon>
    </lineage>
</organism>
<dbReference type="Pfam" id="PF00691">
    <property type="entry name" value="OmpA"/>
    <property type="match status" value="1"/>
</dbReference>
<dbReference type="RefSeq" id="WP_269424142.1">
    <property type="nucleotide sequence ID" value="NZ_JAPWGY010000005.1"/>
</dbReference>
<evidence type="ECO:0000256" key="1">
    <source>
        <dbReference type="ARBA" id="ARBA00004442"/>
    </source>
</evidence>
<protein>
    <submittedName>
        <fullName evidence="7">OmpA family protein</fullName>
    </submittedName>
</protein>
<dbReference type="Gene3D" id="3.30.1330.60">
    <property type="entry name" value="OmpA-like domain"/>
    <property type="match status" value="1"/>
</dbReference>
<accession>A0ABT4LPW0</accession>
<proteinExistence type="predicted"/>
<feature type="domain" description="OmpA-like" evidence="6">
    <location>
        <begin position="88"/>
        <end position="202"/>
    </location>
</feature>
<evidence type="ECO:0000256" key="2">
    <source>
        <dbReference type="ARBA" id="ARBA00023136"/>
    </source>
</evidence>
<evidence type="ECO:0000313" key="8">
    <source>
        <dbReference type="Proteomes" id="UP001069802"/>
    </source>
</evidence>
<dbReference type="PANTHER" id="PTHR30329:SF21">
    <property type="entry name" value="LIPOPROTEIN YIAD-RELATED"/>
    <property type="match status" value="1"/>
</dbReference>
<comment type="subcellular location">
    <subcellularLocation>
        <location evidence="1">Cell outer membrane</location>
    </subcellularLocation>
</comment>
<keyword evidence="2 4" id="KW-0472">Membrane</keyword>
<dbReference type="InterPro" id="IPR036737">
    <property type="entry name" value="OmpA-like_sf"/>
</dbReference>
<dbReference type="SUPFAM" id="SSF103088">
    <property type="entry name" value="OmpA-like"/>
    <property type="match status" value="1"/>
</dbReference>
<dbReference type="PROSITE" id="PS51257">
    <property type="entry name" value="PROKAR_LIPOPROTEIN"/>
    <property type="match status" value="1"/>
</dbReference>